<evidence type="ECO:0000313" key="1">
    <source>
        <dbReference type="EMBL" id="EEX02404.1"/>
    </source>
</evidence>
<dbReference type="EMBL" id="GG704578">
    <property type="protein sequence ID" value="EEX02404.1"/>
    <property type="molecule type" value="Genomic_DNA"/>
</dbReference>
<dbReference type="BioCyc" id="ABAU575584-HMP:GM69-3130-MONOMER"/>
<evidence type="ECO:0000313" key="2">
    <source>
        <dbReference type="Proteomes" id="UP000005740"/>
    </source>
</evidence>
<name>D0CE93_ACIB2</name>
<proteinExistence type="predicted"/>
<organism evidence="1 2">
    <name type="scientific">Acinetobacter baumannii (strain ATCC 19606 / DSM 30007 / JCM 6841 / CCUG 19606 / CIP 70.34 / NBRC 109757 / NCIMB 12457 / NCTC 12156 / 81)</name>
    <dbReference type="NCBI Taxonomy" id="575584"/>
    <lineage>
        <taxon>Bacteria</taxon>
        <taxon>Pseudomonadati</taxon>
        <taxon>Pseudomonadota</taxon>
        <taxon>Gammaproteobacteria</taxon>
        <taxon>Moraxellales</taxon>
        <taxon>Moraxellaceae</taxon>
        <taxon>Acinetobacter</taxon>
        <taxon>Acinetobacter calcoaceticus/baumannii complex</taxon>
    </lineage>
</organism>
<protein>
    <submittedName>
        <fullName evidence="1">Uncharacterized protein</fullName>
    </submittedName>
</protein>
<dbReference type="Proteomes" id="UP000005740">
    <property type="component" value="Unassembled WGS sequence"/>
</dbReference>
<dbReference type="AlphaFoldDB" id="D0CE93"/>
<sequence length="167" mass="17527">MSWRIRDLICTNASIYLFLLSTSLGKIRAAYVRSKEKMMKKLMLAVAPVVLALTACATTTGTGTGGASAQTTTQQLGVAALKVAVNAKCITEINNVAAWKTATKYMTADQRDSIQTNVCGCVSEKAPNSVTAVELAAAALDVNARATIVNQVVSKTVNACVAEALQK</sequence>
<gene>
    <name evidence="1" type="ORF">HMPREF0010_03073</name>
</gene>
<accession>D0CE93</accession>
<reference evidence="2" key="1">
    <citation type="journal article" date="2012" name="PLoS ONE">
        <title>The success of Acinetobacter species; genetic, metabolic and virulence attributes.</title>
        <authorList>
            <person name="Peleg A.Y."/>
            <person name="de Breij A."/>
            <person name="Adams M.D."/>
            <person name="Cerqueira G.M."/>
            <person name="Mocali S."/>
            <person name="Galardini M."/>
            <person name="Nibbering P.H."/>
            <person name="Earl A.M."/>
            <person name="Ward D.V."/>
            <person name="Paterson D.L."/>
            <person name="Seifert H."/>
            <person name="Dijkshoorn L."/>
        </authorList>
    </citation>
    <scope>NUCLEOTIDE SEQUENCE [LARGE SCALE GENOMIC DNA]</scope>
    <source>
        <strain evidence="2">ATCC 19606 / DSM 30007 / JCM 6841 / CCUG 19606 / CIP 70.34 / NBRC 109757 / NCIMB 12457 / NCTC 12156 / 81</strain>
    </source>
</reference>